<keyword evidence="2" id="KW-1185">Reference proteome</keyword>
<organism evidence="1 2">
    <name type="scientific">Portunus trituberculatus</name>
    <name type="common">Swimming crab</name>
    <name type="synonym">Neptunus trituberculatus</name>
    <dbReference type="NCBI Taxonomy" id="210409"/>
    <lineage>
        <taxon>Eukaryota</taxon>
        <taxon>Metazoa</taxon>
        <taxon>Ecdysozoa</taxon>
        <taxon>Arthropoda</taxon>
        <taxon>Crustacea</taxon>
        <taxon>Multicrustacea</taxon>
        <taxon>Malacostraca</taxon>
        <taxon>Eumalacostraca</taxon>
        <taxon>Eucarida</taxon>
        <taxon>Decapoda</taxon>
        <taxon>Pleocyemata</taxon>
        <taxon>Brachyura</taxon>
        <taxon>Eubrachyura</taxon>
        <taxon>Portunoidea</taxon>
        <taxon>Portunidae</taxon>
        <taxon>Portuninae</taxon>
        <taxon>Portunus</taxon>
    </lineage>
</organism>
<sequence>MAYGTRHAECVPLVRCTVDIWPGDGRGQGAWEECLLMRDCGRRSNFKLINRVNCCRDGAAGTAGGHPNTPSTLRYRGGAGVWCVGLRGVLCNVMSLW</sequence>
<dbReference type="AlphaFoldDB" id="A0A5B7EV45"/>
<evidence type="ECO:0000313" key="1">
    <source>
        <dbReference type="EMBL" id="MPC36889.1"/>
    </source>
</evidence>
<name>A0A5B7EV45_PORTR</name>
<dbReference type="EMBL" id="VSRR010003628">
    <property type="protein sequence ID" value="MPC36889.1"/>
    <property type="molecule type" value="Genomic_DNA"/>
</dbReference>
<dbReference type="Proteomes" id="UP000324222">
    <property type="component" value="Unassembled WGS sequence"/>
</dbReference>
<evidence type="ECO:0000313" key="2">
    <source>
        <dbReference type="Proteomes" id="UP000324222"/>
    </source>
</evidence>
<comment type="caution">
    <text evidence="1">The sequence shown here is derived from an EMBL/GenBank/DDBJ whole genome shotgun (WGS) entry which is preliminary data.</text>
</comment>
<proteinExistence type="predicted"/>
<gene>
    <name evidence="1" type="ORF">E2C01_030358</name>
</gene>
<accession>A0A5B7EV45</accession>
<protein>
    <submittedName>
        <fullName evidence="1">Uncharacterized protein</fullName>
    </submittedName>
</protein>
<reference evidence="1 2" key="1">
    <citation type="submission" date="2019-05" db="EMBL/GenBank/DDBJ databases">
        <title>Another draft genome of Portunus trituberculatus and its Hox gene families provides insights of decapod evolution.</title>
        <authorList>
            <person name="Jeong J.-H."/>
            <person name="Song I."/>
            <person name="Kim S."/>
            <person name="Choi T."/>
            <person name="Kim D."/>
            <person name="Ryu S."/>
            <person name="Kim W."/>
        </authorList>
    </citation>
    <scope>NUCLEOTIDE SEQUENCE [LARGE SCALE GENOMIC DNA]</scope>
    <source>
        <tissue evidence="1">Muscle</tissue>
    </source>
</reference>